<dbReference type="NCBIfam" id="NF004770">
    <property type="entry name" value="PRK06108.1"/>
    <property type="match status" value="1"/>
</dbReference>
<evidence type="ECO:0000256" key="3">
    <source>
        <dbReference type="ARBA" id="ARBA00012753"/>
    </source>
</evidence>
<evidence type="ECO:0000256" key="1">
    <source>
        <dbReference type="ARBA" id="ARBA00001933"/>
    </source>
</evidence>
<dbReference type="GO" id="GO:0006520">
    <property type="term" value="P:amino acid metabolic process"/>
    <property type="evidence" value="ECO:0007669"/>
    <property type="project" value="InterPro"/>
</dbReference>
<proteinExistence type="inferred from homology"/>
<keyword evidence="10" id="KW-1185">Reference proteome</keyword>
<gene>
    <name evidence="9" type="ORF">DJ021_02260</name>
</gene>
<dbReference type="InterPro" id="IPR015424">
    <property type="entry name" value="PyrdxlP-dep_Trfase"/>
</dbReference>
<dbReference type="AlphaFoldDB" id="A0A328AWT5"/>
<keyword evidence="4 9" id="KW-0032">Aminotransferase</keyword>
<keyword evidence="5 9" id="KW-0808">Transferase</keyword>
<comment type="catalytic activity">
    <reaction evidence="7">
        <text>L-aspartate + 2-oxoglutarate = oxaloacetate + L-glutamate</text>
        <dbReference type="Rhea" id="RHEA:21824"/>
        <dbReference type="ChEBI" id="CHEBI:16452"/>
        <dbReference type="ChEBI" id="CHEBI:16810"/>
        <dbReference type="ChEBI" id="CHEBI:29985"/>
        <dbReference type="ChEBI" id="CHEBI:29991"/>
        <dbReference type="EC" id="2.6.1.1"/>
    </reaction>
</comment>
<evidence type="ECO:0000256" key="7">
    <source>
        <dbReference type="ARBA" id="ARBA00049185"/>
    </source>
</evidence>
<comment type="caution">
    <text evidence="9">The sequence shown here is derived from an EMBL/GenBank/DDBJ whole genome shotgun (WGS) entry which is preliminary data.</text>
</comment>
<dbReference type="GO" id="GO:0030170">
    <property type="term" value="F:pyridoxal phosphate binding"/>
    <property type="evidence" value="ECO:0007669"/>
    <property type="project" value="InterPro"/>
</dbReference>
<dbReference type="InterPro" id="IPR050596">
    <property type="entry name" value="AspAT/PAT-like"/>
</dbReference>
<evidence type="ECO:0000256" key="2">
    <source>
        <dbReference type="ARBA" id="ARBA00007441"/>
    </source>
</evidence>
<dbReference type="InterPro" id="IPR004839">
    <property type="entry name" value="Aminotransferase_I/II_large"/>
</dbReference>
<evidence type="ECO:0000259" key="8">
    <source>
        <dbReference type="Pfam" id="PF00155"/>
    </source>
</evidence>
<evidence type="ECO:0000256" key="6">
    <source>
        <dbReference type="ARBA" id="ARBA00022898"/>
    </source>
</evidence>
<dbReference type="Proteomes" id="UP000249842">
    <property type="component" value="Unassembled WGS sequence"/>
</dbReference>
<dbReference type="Gene3D" id="3.90.1150.10">
    <property type="entry name" value="Aspartate Aminotransferase, domain 1"/>
    <property type="match status" value="1"/>
</dbReference>
<dbReference type="GO" id="GO:0004069">
    <property type="term" value="F:L-aspartate:2-oxoglutarate aminotransferase activity"/>
    <property type="evidence" value="ECO:0007669"/>
    <property type="project" value="UniProtKB-EC"/>
</dbReference>
<dbReference type="SUPFAM" id="SSF53383">
    <property type="entry name" value="PLP-dependent transferases"/>
    <property type="match status" value="1"/>
</dbReference>
<evidence type="ECO:0000256" key="5">
    <source>
        <dbReference type="ARBA" id="ARBA00022679"/>
    </source>
</evidence>
<dbReference type="Pfam" id="PF00155">
    <property type="entry name" value="Aminotran_1_2"/>
    <property type="match status" value="1"/>
</dbReference>
<evidence type="ECO:0000313" key="9">
    <source>
        <dbReference type="EMBL" id="RAK58705.1"/>
    </source>
</evidence>
<name>A0A328AWT5_9CAUL</name>
<dbReference type="PANTHER" id="PTHR46383:SF1">
    <property type="entry name" value="ASPARTATE AMINOTRANSFERASE"/>
    <property type="match status" value="1"/>
</dbReference>
<reference evidence="10" key="1">
    <citation type="submission" date="2018-05" db="EMBL/GenBank/DDBJ databases">
        <authorList>
            <person name="Li X."/>
        </authorList>
    </citation>
    <scope>NUCLEOTIDE SEQUENCE [LARGE SCALE GENOMIC DNA]</scope>
    <source>
        <strain evidence="10">HKS-05</strain>
    </source>
</reference>
<dbReference type="InterPro" id="IPR015421">
    <property type="entry name" value="PyrdxlP-dep_Trfase_major"/>
</dbReference>
<dbReference type="CDD" id="cd00609">
    <property type="entry name" value="AAT_like"/>
    <property type="match status" value="1"/>
</dbReference>
<accession>A0A328AWT5</accession>
<dbReference type="EC" id="2.6.1.1" evidence="3"/>
<keyword evidence="6" id="KW-0663">Pyridoxal phosphate</keyword>
<evidence type="ECO:0000256" key="4">
    <source>
        <dbReference type="ARBA" id="ARBA00022576"/>
    </source>
</evidence>
<comment type="similarity">
    <text evidence="2">Belongs to the class-I pyridoxal-phosphate-dependent aminotransferase family.</text>
</comment>
<dbReference type="InterPro" id="IPR015422">
    <property type="entry name" value="PyrdxlP-dep_Trfase_small"/>
</dbReference>
<dbReference type="EMBL" id="QFYP01000001">
    <property type="protein sequence ID" value="RAK58705.1"/>
    <property type="molecule type" value="Genomic_DNA"/>
</dbReference>
<feature type="domain" description="Aminotransferase class I/classII large" evidence="8">
    <location>
        <begin position="38"/>
        <end position="376"/>
    </location>
</feature>
<protein>
    <recommendedName>
        <fullName evidence="3">aspartate transaminase</fullName>
        <ecNumber evidence="3">2.6.1.1</ecNumber>
    </recommendedName>
</protein>
<dbReference type="OrthoDB" id="9804407at2"/>
<sequence>MSAPLARPEVLNLRASQIREVANAALGRDGVLPFWFGESDQPTPAFIREAAAQALIAGTTFYTHNLGREDLRGALADYLGVLHGTPIGTERLAITNSGVNALMLAAQAVVSPGDRVVVVAPVWPNVAEIPRIMSGQVTTVPLVAGQGRWRLDLDRLMDALTPDTRALFLNSPNNPTGWTLPAQDRAAILERCRAYGIWLVADDVYERLSFGPGTSAPSFLPLAEPQDRLISTNSFSKAWRMTGWRLGWMVMPAALTPAMGVLLEYNTSCAPDFIQTAAVAALRDGEPHVAALRAELTAAKDQVLAGLRALPGIEAPEPDGGMYAFFRIAGCTDSVDLAKRLIAEAGLGLAPGGAFGAEGEGWLRWCFAARPEKNAEGLRRLAAYLAR</sequence>
<comment type="cofactor">
    <cofactor evidence="1">
        <name>pyridoxal 5'-phosphate</name>
        <dbReference type="ChEBI" id="CHEBI:597326"/>
    </cofactor>
</comment>
<organism evidence="9 10">
    <name type="scientific">Phenylobacterium hankyongense</name>
    <dbReference type="NCBI Taxonomy" id="1813876"/>
    <lineage>
        <taxon>Bacteria</taxon>
        <taxon>Pseudomonadati</taxon>
        <taxon>Pseudomonadota</taxon>
        <taxon>Alphaproteobacteria</taxon>
        <taxon>Caulobacterales</taxon>
        <taxon>Caulobacteraceae</taxon>
        <taxon>Phenylobacterium</taxon>
    </lineage>
</organism>
<dbReference type="RefSeq" id="WP_111455998.1">
    <property type="nucleotide sequence ID" value="NZ_QFYP01000001.1"/>
</dbReference>
<dbReference type="Gene3D" id="3.40.640.10">
    <property type="entry name" value="Type I PLP-dependent aspartate aminotransferase-like (Major domain)"/>
    <property type="match status" value="1"/>
</dbReference>
<evidence type="ECO:0000313" key="10">
    <source>
        <dbReference type="Proteomes" id="UP000249842"/>
    </source>
</evidence>
<dbReference type="PANTHER" id="PTHR46383">
    <property type="entry name" value="ASPARTATE AMINOTRANSFERASE"/>
    <property type="match status" value="1"/>
</dbReference>